<name>A0A6C0E9K4_9ZZZZ</name>
<dbReference type="GO" id="GO:0004518">
    <property type="term" value="F:nuclease activity"/>
    <property type="evidence" value="ECO:0007669"/>
    <property type="project" value="InterPro"/>
</dbReference>
<dbReference type="InterPro" id="IPR006084">
    <property type="entry name" value="XPG/Rad2"/>
</dbReference>
<dbReference type="PANTHER" id="PTHR11081">
    <property type="entry name" value="FLAP ENDONUCLEASE FAMILY MEMBER"/>
    <property type="match status" value="1"/>
</dbReference>
<dbReference type="Pfam" id="PF00867">
    <property type="entry name" value="XPG_I"/>
    <property type="match status" value="1"/>
</dbReference>
<evidence type="ECO:0000259" key="1">
    <source>
        <dbReference type="SMART" id="SM00485"/>
    </source>
</evidence>
<organism evidence="2">
    <name type="scientific">viral metagenome</name>
    <dbReference type="NCBI Taxonomy" id="1070528"/>
    <lineage>
        <taxon>unclassified sequences</taxon>
        <taxon>metagenomes</taxon>
        <taxon>organismal metagenomes</taxon>
    </lineage>
</organism>
<dbReference type="InterPro" id="IPR006086">
    <property type="entry name" value="XPG-I_dom"/>
</dbReference>
<dbReference type="SMART" id="SM00485">
    <property type="entry name" value="XPGN"/>
    <property type="match status" value="1"/>
</dbReference>
<accession>A0A6C0E9K4</accession>
<dbReference type="SUPFAM" id="SSF88723">
    <property type="entry name" value="PIN domain-like"/>
    <property type="match status" value="1"/>
</dbReference>
<evidence type="ECO:0000313" key="2">
    <source>
        <dbReference type="EMBL" id="QHT25260.1"/>
    </source>
</evidence>
<proteinExistence type="predicted"/>
<dbReference type="InterPro" id="IPR029060">
    <property type="entry name" value="PIN-like_dom_sf"/>
</dbReference>
<dbReference type="PRINTS" id="PR00853">
    <property type="entry name" value="XPGRADSUPER"/>
</dbReference>
<dbReference type="InterPro" id="IPR006085">
    <property type="entry name" value="XPG_DNA_repair_N"/>
</dbReference>
<dbReference type="Gene3D" id="3.40.50.1010">
    <property type="entry name" value="5'-nuclease"/>
    <property type="match status" value="1"/>
</dbReference>
<protein>
    <recommendedName>
        <fullName evidence="1">XPG N-terminal domain-containing protein</fullName>
    </recommendedName>
</protein>
<dbReference type="AlphaFoldDB" id="A0A6C0E9K4"/>
<dbReference type="Pfam" id="PF00752">
    <property type="entry name" value="XPG_N"/>
    <property type="match status" value="1"/>
</dbReference>
<sequence>MGTKLFHSYLKTHLPNSIKKLSLNKYHNQILVIDVSNFLYKFLYSQGPKYLIGFMLFYRSLLKHNIYPIFCFDGKPPVEKKTIIEKRQKIRNQKQEAIEEMKKEYYKILFLAENTENPDNITLTDYCNDLNEKIKLNTQKCVQITSKVLNNLKTLFDILGIKYVQAKDSIEADRLIGLIIRKKVADGCISNDIDPLIHGANRLLYDFNYKANTILEYDSGDIMTTLNISHRQLVIMTVLLGSDYAPKVKHVSSALLVELARTSNSIKMVAERLTKKGHSYLSNHVEIYEKAFKIYYEISKLEDVIESDNLFSQFPTLDDNDQLKLINLLKDNSGDYNFRLVNKCYKDIKKVHNNGFITNFSNVLSSRLKNKYSSTSNSI</sequence>
<feature type="domain" description="XPG N-terminal" evidence="1">
    <location>
        <begin position="1"/>
        <end position="94"/>
    </location>
</feature>
<dbReference type="EMBL" id="MN739761">
    <property type="protein sequence ID" value="QHT25260.1"/>
    <property type="molecule type" value="Genomic_DNA"/>
</dbReference>
<reference evidence="2" key="1">
    <citation type="journal article" date="2020" name="Nature">
        <title>Giant virus diversity and host interactions through global metagenomics.</title>
        <authorList>
            <person name="Schulz F."/>
            <person name="Roux S."/>
            <person name="Paez-Espino D."/>
            <person name="Jungbluth S."/>
            <person name="Walsh D.A."/>
            <person name="Denef V.J."/>
            <person name="McMahon K.D."/>
            <person name="Konstantinidis K.T."/>
            <person name="Eloe-Fadrosh E.A."/>
            <person name="Kyrpides N.C."/>
            <person name="Woyke T."/>
        </authorList>
    </citation>
    <scope>NUCLEOTIDE SEQUENCE</scope>
    <source>
        <strain evidence="2">GVMAG-M-3300023179-150</strain>
    </source>
</reference>